<dbReference type="NCBIfam" id="TIGR03545">
    <property type="entry name" value="TIGR03545 family protein"/>
    <property type="match status" value="1"/>
</dbReference>
<dbReference type="EMBL" id="JASZZN010000007">
    <property type="protein sequence ID" value="MDM4016197.1"/>
    <property type="molecule type" value="Genomic_DNA"/>
</dbReference>
<protein>
    <submittedName>
        <fullName evidence="2">TIGR03545 family protein</fullName>
    </submittedName>
</protein>
<evidence type="ECO:0000313" key="3">
    <source>
        <dbReference type="Proteomes" id="UP001239462"/>
    </source>
</evidence>
<dbReference type="Proteomes" id="UP001239462">
    <property type="component" value="Unassembled WGS sequence"/>
</dbReference>
<keyword evidence="1" id="KW-0175">Coiled coil</keyword>
<keyword evidence="3" id="KW-1185">Reference proteome</keyword>
<sequence length="588" mass="65420">MIRWRFLITRALVVVAVLALLHFGLGPVARWVTIQGLQASTGAKVEIGSAQVVLYPPRIRYEDFRVADPRDNKELRDALRADLIELELDGDAMLRRRWVANRGRITGLQIGASRTTSGHFEPDLTEDDVVSSLSDEPGVMSQLIGGISDKLSGQVEQATGELETVRTSQEIKQRYEREYDDLAKRAKELENKIREFKSNAKAIENPLRDWDRIGTTVNLADETRAELKSIVASLESLPQRFKADLAALETAKEADLKRIDQYVPGDLSQSENAGIDLVTNAVREQIATIKEYWENGRTIANYTVIAPENERARGVDIDLIGKHRQPDVLVRTCEIQGLMRASGEAYSLTGTIENMTPSPTLLDEPLRAELQLDGPRVVKVGYVRDRRNGSDIDRLTIHWPESEAPAMRLGKDNDAIVSIDGGRREIWVQMRSEGDQIHGILACKQSGVKMGLDVDSKYQSVPATEALRQSLSSVDLITIKAEFEGTWEQLAMKMDTNLGDILKDAATEAIAQQVEATKQKMAAKANETLDKQRQELTTWFANKTSNSQQLVAQADQLLGDLSKEVLGGVNSSEITIGRLNDILKSRLR</sequence>
<feature type="coiled-coil region" evidence="1">
    <location>
        <begin position="165"/>
        <end position="206"/>
    </location>
</feature>
<evidence type="ECO:0000313" key="2">
    <source>
        <dbReference type="EMBL" id="MDM4016197.1"/>
    </source>
</evidence>
<reference evidence="2 3" key="1">
    <citation type="submission" date="2023-06" db="EMBL/GenBank/DDBJ databases">
        <title>Roseiconus lacunae JC819 isolated from Gulf of Mannar region, Tamil Nadu.</title>
        <authorList>
            <person name="Pk S."/>
            <person name="Ch S."/>
            <person name="Ch V.R."/>
        </authorList>
    </citation>
    <scope>NUCLEOTIDE SEQUENCE [LARGE SCALE GENOMIC DNA]</scope>
    <source>
        <strain evidence="2 3">JC819</strain>
    </source>
</reference>
<organism evidence="2 3">
    <name type="scientific">Roseiconus lacunae</name>
    <dbReference type="NCBI Taxonomy" id="2605694"/>
    <lineage>
        <taxon>Bacteria</taxon>
        <taxon>Pseudomonadati</taxon>
        <taxon>Planctomycetota</taxon>
        <taxon>Planctomycetia</taxon>
        <taxon>Pirellulales</taxon>
        <taxon>Pirellulaceae</taxon>
        <taxon>Roseiconus</taxon>
    </lineage>
</organism>
<gene>
    <name evidence="2" type="ORF">QTN89_12215</name>
</gene>
<dbReference type="InterPro" id="IPR019934">
    <property type="entry name" value="CHP03545"/>
</dbReference>
<comment type="caution">
    <text evidence="2">The sequence shown here is derived from an EMBL/GenBank/DDBJ whole genome shotgun (WGS) entry which is preliminary data.</text>
</comment>
<evidence type="ECO:0000256" key="1">
    <source>
        <dbReference type="SAM" id="Coils"/>
    </source>
</evidence>
<dbReference type="RefSeq" id="WP_289163820.1">
    <property type="nucleotide sequence ID" value="NZ_JASZZN010000007.1"/>
</dbReference>
<accession>A0ABT7PI64</accession>
<proteinExistence type="predicted"/>
<name>A0ABT7PI64_9BACT</name>